<accession>A0A818Z6Q1</accession>
<comment type="caution">
    <text evidence="5">The sequence shown here is derived from an EMBL/GenBank/DDBJ whole genome shotgun (WGS) entry which is preliminary data.</text>
</comment>
<dbReference type="InterPro" id="IPR011703">
    <property type="entry name" value="ATPase_AAA-3"/>
</dbReference>
<feature type="domain" description="DUF58" evidence="3">
    <location>
        <begin position="301"/>
        <end position="450"/>
    </location>
</feature>
<protein>
    <submittedName>
        <fullName evidence="5">Uncharacterized protein</fullName>
    </submittedName>
</protein>
<feature type="domain" description="ATPase AAA-3" evidence="4">
    <location>
        <begin position="30"/>
        <end position="160"/>
    </location>
</feature>
<dbReference type="InterPro" id="IPR027417">
    <property type="entry name" value="P-loop_NTPase"/>
</dbReference>
<dbReference type="FunFam" id="3.40.50.300:FF:000640">
    <property type="entry name" value="MoxR family ATPase"/>
    <property type="match status" value="1"/>
</dbReference>
<dbReference type="SUPFAM" id="SSF52540">
    <property type="entry name" value="P-loop containing nucleoside triphosphate hydrolases"/>
    <property type="match status" value="1"/>
</dbReference>
<evidence type="ECO:0000256" key="2">
    <source>
        <dbReference type="ARBA" id="ARBA00022840"/>
    </source>
</evidence>
<dbReference type="EMBL" id="CAJOBF010000171">
    <property type="protein sequence ID" value="CAF3764534.1"/>
    <property type="molecule type" value="Genomic_DNA"/>
</dbReference>
<dbReference type="Pfam" id="PF01882">
    <property type="entry name" value="DUF58"/>
    <property type="match status" value="1"/>
</dbReference>
<dbReference type="Proteomes" id="UP000663842">
    <property type="component" value="Unassembled WGS sequence"/>
</dbReference>
<name>A0A818Z6Q1_9BILA</name>
<evidence type="ECO:0000313" key="5">
    <source>
        <dbReference type="EMBL" id="CAF3764534.1"/>
    </source>
</evidence>
<evidence type="ECO:0000259" key="4">
    <source>
        <dbReference type="Pfam" id="PF07726"/>
    </source>
</evidence>
<keyword evidence="2" id="KW-0067">ATP-binding</keyword>
<dbReference type="Gene3D" id="1.10.8.80">
    <property type="entry name" value="Magnesium chelatase subunit I, C-Terminal domain"/>
    <property type="match status" value="1"/>
</dbReference>
<evidence type="ECO:0000256" key="1">
    <source>
        <dbReference type="ARBA" id="ARBA00022741"/>
    </source>
</evidence>
<dbReference type="PANTHER" id="PTHR42759:SF1">
    <property type="entry name" value="MAGNESIUM-CHELATASE SUBUNIT CHLD"/>
    <property type="match status" value="1"/>
</dbReference>
<dbReference type="Pfam" id="PF07726">
    <property type="entry name" value="AAA_3"/>
    <property type="match status" value="1"/>
</dbReference>
<organism evidence="5 6">
    <name type="scientific">Rotaria magnacalcarata</name>
    <dbReference type="NCBI Taxonomy" id="392030"/>
    <lineage>
        <taxon>Eukaryota</taxon>
        <taxon>Metazoa</taxon>
        <taxon>Spiralia</taxon>
        <taxon>Gnathifera</taxon>
        <taxon>Rotifera</taxon>
        <taxon>Eurotatoria</taxon>
        <taxon>Bdelloidea</taxon>
        <taxon>Philodinida</taxon>
        <taxon>Philodinidae</taxon>
        <taxon>Rotaria</taxon>
    </lineage>
</organism>
<dbReference type="Gene3D" id="3.40.50.300">
    <property type="entry name" value="P-loop containing nucleotide triphosphate hydrolases"/>
    <property type="match status" value="1"/>
</dbReference>
<dbReference type="InterPro" id="IPR002881">
    <property type="entry name" value="DUF58"/>
</dbReference>
<gene>
    <name evidence="5" type="ORF">UXM345_LOCUS2762</name>
</gene>
<proteinExistence type="predicted"/>
<dbReference type="GO" id="GO:0016887">
    <property type="term" value="F:ATP hydrolysis activity"/>
    <property type="evidence" value="ECO:0007669"/>
    <property type="project" value="InterPro"/>
</dbReference>
<dbReference type="PANTHER" id="PTHR42759">
    <property type="entry name" value="MOXR FAMILY PROTEIN"/>
    <property type="match status" value="1"/>
</dbReference>
<dbReference type="AlphaFoldDB" id="A0A818Z6Q1"/>
<reference evidence="5" key="1">
    <citation type="submission" date="2021-02" db="EMBL/GenBank/DDBJ databases">
        <authorList>
            <person name="Nowell W R."/>
        </authorList>
    </citation>
    <scope>NUCLEOTIDE SEQUENCE</scope>
</reference>
<dbReference type="GO" id="GO:0005524">
    <property type="term" value="F:ATP binding"/>
    <property type="evidence" value="ECO:0007669"/>
    <property type="project" value="UniProtKB-KW"/>
</dbReference>
<sequence>MNLRNAISQKIIGQNDLIENILVCLLASGHMLIEGMPGLAKTTAAKAVADGLEGNFHRIQFTPDLLPSDITGTEISVHDTGKFTFREGPIFNHIVLADEINRAPAKVQSALLEAMGEGQITVGHKTYKLPELYMVLATQNPVEQEGTYNLPEAQLDRFLMYVTLDYPSYDEELEIIALDEKNQSSDKNLEIITPTTQIELFVARKEAAKIHISDKLKSYIATLIVTTHNASKYDADLSKWIMYGASPRVTLALIRCSKALAWIRGDDKVSNLELPSNRLIKSAISGGLFSPFRGHGLEFTEVRKYVNGDDIRKIDWQVTARTNTPHIKLFTEERERTVLLLVDTNPTMSFGTRGTFKSIQAARCAALLGWCANKSSNFLGAVLFGGINKTEYFKPTRTRRSLWKMLQYLSRSETKGPKRIIELNVAMDFTNKKASPSSLVFIISDFINIDDQLKLS</sequence>
<dbReference type="InterPro" id="IPR050764">
    <property type="entry name" value="CbbQ/NirQ/NorQ/GpvN"/>
</dbReference>
<evidence type="ECO:0000313" key="6">
    <source>
        <dbReference type="Proteomes" id="UP000663842"/>
    </source>
</evidence>
<keyword evidence="1" id="KW-0547">Nucleotide-binding</keyword>
<evidence type="ECO:0000259" key="3">
    <source>
        <dbReference type="Pfam" id="PF01882"/>
    </source>
</evidence>